<evidence type="ECO:0000256" key="1">
    <source>
        <dbReference type="ARBA" id="ARBA00004418"/>
    </source>
</evidence>
<dbReference type="InterPro" id="IPR051395">
    <property type="entry name" value="Cytochrome_c_Peroxidase/MauG"/>
</dbReference>
<keyword evidence="3 9" id="KW-0479">Metal-binding</keyword>
<dbReference type="GO" id="GO:0046872">
    <property type="term" value="F:metal ion binding"/>
    <property type="evidence" value="ECO:0007669"/>
    <property type="project" value="UniProtKB-KW"/>
</dbReference>
<evidence type="ECO:0000256" key="7">
    <source>
        <dbReference type="ARBA" id="ARBA00023004"/>
    </source>
</evidence>
<dbReference type="PROSITE" id="PS51007">
    <property type="entry name" value="CYTC"/>
    <property type="match status" value="1"/>
</dbReference>
<dbReference type="EMBL" id="OUUY01000032">
    <property type="protein sequence ID" value="SPP99871.1"/>
    <property type="molecule type" value="Genomic_DNA"/>
</dbReference>
<name>A0A2U3QEL3_9BACT</name>
<evidence type="ECO:0000256" key="8">
    <source>
        <dbReference type="PIRSR" id="PIRSR000294-1"/>
    </source>
</evidence>
<reference evidence="12" key="1">
    <citation type="submission" date="2018-03" db="EMBL/GenBank/DDBJ databases">
        <authorList>
            <person name="Zecchin S."/>
        </authorList>
    </citation>
    <scope>NUCLEOTIDE SEQUENCE [LARGE SCALE GENOMIC DNA]</scope>
</reference>
<dbReference type="GO" id="GO:0009055">
    <property type="term" value="F:electron transfer activity"/>
    <property type="evidence" value="ECO:0007669"/>
    <property type="project" value="InterPro"/>
</dbReference>
<comment type="subcellular location">
    <subcellularLocation>
        <location evidence="1">Periplasm</location>
    </subcellularLocation>
</comment>
<feature type="binding site" description="axial binding residue" evidence="9">
    <location>
        <position position="7"/>
    </location>
    <ligand>
        <name>heme c</name>
        <dbReference type="ChEBI" id="CHEBI:61717"/>
        <label>1</label>
    </ligand>
    <ligandPart>
        <name>Fe</name>
        <dbReference type="ChEBI" id="CHEBI:18248"/>
    </ligandPart>
</feature>
<dbReference type="PANTHER" id="PTHR30600">
    <property type="entry name" value="CYTOCHROME C PEROXIDASE-RELATED"/>
    <property type="match status" value="1"/>
</dbReference>
<dbReference type="PIRSF" id="PIRSF000294">
    <property type="entry name" value="Cytochrome-c_peroxidase"/>
    <property type="match status" value="1"/>
</dbReference>
<dbReference type="GO" id="GO:0042597">
    <property type="term" value="C:periplasmic space"/>
    <property type="evidence" value="ECO:0007669"/>
    <property type="project" value="UniProtKB-SubCell"/>
</dbReference>
<feature type="binding site" description="covalent" evidence="8">
    <location>
        <position position="147"/>
    </location>
    <ligand>
        <name>heme c</name>
        <dbReference type="ChEBI" id="CHEBI:61717"/>
        <label>2</label>
    </ligand>
</feature>
<feature type="binding site" description="covalent" evidence="8">
    <location>
        <position position="150"/>
    </location>
    <ligand>
        <name>heme c</name>
        <dbReference type="ChEBI" id="CHEBI:61717"/>
        <label>2</label>
    </ligand>
</feature>
<keyword evidence="4" id="KW-0732">Signal</keyword>
<dbReference type="InterPro" id="IPR004852">
    <property type="entry name" value="Di-haem_cyt_c_peroxidsae"/>
</dbReference>
<dbReference type="Proteomes" id="UP000245125">
    <property type="component" value="Unassembled WGS sequence"/>
</dbReference>
<dbReference type="PANTHER" id="PTHR30600:SF10">
    <property type="entry name" value="BLL6722 PROTEIN"/>
    <property type="match status" value="1"/>
</dbReference>
<proteinExistence type="predicted"/>
<feature type="binding site" description="axial binding residue" evidence="9">
    <location>
        <position position="151"/>
    </location>
    <ligand>
        <name>heme c</name>
        <dbReference type="ChEBI" id="CHEBI:61717"/>
        <label>2</label>
    </ligand>
    <ligandPart>
        <name>Fe</name>
        <dbReference type="ChEBI" id="CHEBI:18248"/>
    </ligandPart>
</feature>
<feature type="binding site" description="covalent" evidence="8">
    <location>
        <position position="3"/>
    </location>
    <ligand>
        <name>heme c</name>
        <dbReference type="ChEBI" id="CHEBI:61717"/>
        <label>1</label>
    </ligand>
</feature>
<evidence type="ECO:0000313" key="12">
    <source>
        <dbReference type="Proteomes" id="UP000245125"/>
    </source>
</evidence>
<evidence type="ECO:0000313" key="11">
    <source>
        <dbReference type="EMBL" id="SPP99871.1"/>
    </source>
</evidence>
<dbReference type="InterPro" id="IPR009056">
    <property type="entry name" value="Cyt_c-like_dom"/>
</dbReference>
<evidence type="ECO:0000259" key="10">
    <source>
        <dbReference type="PROSITE" id="PS51007"/>
    </source>
</evidence>
<evidence type="ECO:0000256" key="5">
    <source>
        <dbReference type="ARBA" id="ARBA00022764"/>
    </source>
</evidence>
<comment type="PTM">
    <text evidence="8">Binds 2 heme groups per subunit.</text>
</comment>
<dbReference type="InterPro" id="IPR026259">
    <property type="entry name" value="MauG/Cytc_peroxidase"/>
</dbReference>
<dbReference type="Pfam" id="PF03150">
    <property type="entry name" value="CCP_MauG"/>
    <property type="match status" value="1"/>
</dbReference>
<dbReference type="Gene3D" id="1.10.760.10">
    <property type="entry name" value="Cytochrome c-like domain"/>
    <property type="match status" value="2"/>
</dbReference>
<evidence type="ECO:0000256" key="4">
    <source>
        <dbReference type="ARBA" id="ARBA00022729"/>
    </source>
</evidence>
<dbReference type="GO" id="GO:0020037">
    <property type="term" value="F:heme binding"/>
    <property type="evidence" value="ECO:0007669"/>
    <property type="project" value="InterPro"/>
</dbReference>
<protein>
    <recommendedName>
        <fullName evidence="10">Cytochrome c domain-containing protein</fullName>
    </recommendedName>
</protein>
<gene>
    <name evidence="11" type="ORF">NBG4_1270001</name>
</gene>
<feature type="binding site" description="covalent" evidence="8">
    <location>
        <position position="6"/>
    </location>
    <ligand>
        <name>heme c</name>
        <dbReference type="ChEBI" id="CHEBI:61717"/>
        <label>1</label>
    </ligand>
</feature>
<accession>A0A2U3QEL3</accession>
<keyword evidence="6" id="KW-0560">Oxidoreductase</keyword>
<keyword evidence="7 9" id="KW-0408">Iron</keyword>
<sequence>MNCGTCHNPELAFADGLDISLSYPTTKSWRNSPTLVNVAYRKYLFHDGRAQTLEEQVLFPMMSAFEMNKNLDYLEEYIRSVPEYVEEFRKVFGAEVSRERIAMAIASFERTLISKNSPLDLFLNGKTDALSAGARRGLEVFKGKGRCAECHFGADLTDDKFYALHVPENPKLLNDPLVNATMRFVAKVYHYEDYRNLKEDPGRYLITKDKKDWKAFRTPTLRDIAKSGPYMHNGVFSSLEEVMDFFDKGGGEGNTALKPLGLTAEEKKDLKTFLAEALTGEEIVIKFPEIP</sequence>
<keyword evidence="2 8" id="KW-0349">Heme</keyword>
<dbReference type="InterPro" id="IPR036909">
    <property type="entry name" value="Cyt_c-like_dom_sf"/>
</dbReference>
<dbReference type="GO" id="GO:0004130">
    <property type="term" value="F:cytochrome-c peroxidase activity"/>
    <property type="evidence" value="ECO:0007669"/>
    <property type="project" value="TreeGrafter"/>
</dbReference>
<feature type="domain" description="Cytochrome c" evidence="10">
    <location>
        <begin position="132"/>
        <end position="278"/>
    </location>
</feature>
<evidence type="ECO:0000256" key="3">
    <source>
        <dbReference type="ARBA" id="ARBA00022723"/>
    </source>
</evidence>
<evidence type="ECO:0000256" key="2">
    <source>
        <dbReference type="ARBA" id="ARBA00022617"/>
    </source>
</evidence>
<dbReference type="AlphaFoldDB" id="A0A2U3QEL3"/>
<evidence type="ECO:0000256" key="9">
    <source>
        <dbReference type="PIRSR" id="PIRSR000294-2"/>
    </source>
</evidence>
<keyword evidence="5" id="KW-0574">Periplasm</keyword>
<keyword evidence="12" id="KW-1185">Reference proteome</keyword>
<organism evidence="11 12">
    <name type="scientific">Candidatus Sulfobium mesophilum</name>
    <dbReference type="NCBI Taxonomy" id="2016548"/>
    <lineage>
        <taxon>Bacteria</taxon>
        <taxon>Pseudomonadati</taxon>
        <taxon>Nitrospirota</taxon>
        <taxon>Nitrospiria</taxon>
        <taxon>Nitrospirales</taxon>
        <taxon>Nitrospiraceae</taxon>
        <taxon>Candidatus Sulfobium</taxon>
    </lineage>
</organism>
<dbReference type="SUPFAM" id="SSF46626">
    <property type="entry name" value="Cytochrome c"/>
    <property type="match status" value="2"/>
</dbReference>
<evidence type="ECO:0000256" key="6">
    <source>
        <dbReference type="ARBA" id="ARBA00023002"/>
    </source>
</evidence>
<comment type="cofactor">
    <cofactor evidence="8">
        <name>heme</name>
        <dbReference type="ChEBI" id="CHEBI:30413"/>
    </cofactor>
    <text evidence="8">Binds 2 heme groups.</text>
</comment>